<protein>
    <submittedName>
        <fullName evidence="2">Glycosyl transferase</fullName>
    </submittedName>
</protein>
<dbReference type="InterPro" id="IPR001173">
    <property type="entry name" value="Glyco_trans_2-like"/>
</dbReference>
<dbReference type="Pfam" id="PF00535">
    <property type="entry name" value="Glycos_transf_2"/>
    <property type="match status" value="1"/>
</dbReference>
<comment type="caution">
    <text evidence="2">The sequence shown here is derived from an EMBL/GenBank/DDBJ whole genome shotgun (WGS) entry which is preliminary data.</text>
</comment>
<accession>A0A0D0HCU9</accession>
<gene>
    <name evidence="2" type="ORF">ST44_06825</name>
</gene>
<dbReference type="SUPFAM" id="SSF53448">
    <property type="entry name" value="Nucleotide-diphospho-sugar transferases"/>
    <property type="match status" value="1"/>
</dbReference>
<feature type="domain" description="Glycosyltransferase 2-like" evidence="1">
    <location>
        <begin position="10"/>
        <end position="153"/>
    </location>
</feature>
<dbReference type="InterPro" id="IPR029044">
    <property type="entry name" value="Nucleotide-diphossugar_trans"/>
</dbReference>
<sequence length="255" mass="28884">MALYENERVSVIIPVFKVERFIEQTILSVVNQNYPDIEIVLVDDCSPDSSAAIIKNMQEKYTNIVYYKLDKNSGAAVARNKALDIATGRYVAFLDGDDMWAEGKLEKQMAYMKKHNAAISCTAMDTVDEKGQALGSVRNVREKITYKFLLHNTMIATSTTIIDRNQTGDFQMPLRRGGQDYATWLMLMRNGIVCCGLDEVLSHYRVVSNSLSSNKWKSIRQVWEIQTVNEGINKVSAAINVCFFVVNGFIKHFIK</sequence>
<dbReference type="GO" id="GO:0016758">
    <property type="term" value="F:hexosyltransferase activity"/>
    <property type="evidence" value="ECO:0007669"/>
    <property type="project" value="UniProtKB-ARBA"/>
</dbReference>
<dbReference type="AlphaFoldDB" id="A0A0D0HCU9"/>
<reference evidence="2 3" key="1">
    <citation type="submission" date="2015-01" db="EMBL/GenBank/DDBJ databases">
        <title>Comparative genomics of non-oral Prevotella species.</title>
        <authorList>
            <person name="Accetto T."/>
            <person name="Nograsek B."/>
            <person name="Avgustin G."/>
        </authorList>
    </citation>
    <scope>NUCLEOTIDE SEQUENCE [LARGE SCALE GENOMIC DNA]</scope>
    <source>
        <strain evidence="2 3">P5-119</strain>
    </source>
</reference>
<organism evidence="2 3">
    <name type="scientific">Prevotella pectinovora</name>
    <dbReference type="NCBI Taxonomy" id="1602169"/>
    <lineage>
        <taxon>Bacteria</taxon>
        <taxon>Pseudomonadati</taxon>
        <taxon>Bacteroidota</taxon>
        <taxon>Bacteroidia</taxon>
        <taxon>Bacteroidales</taxon>
        <taxon>Prevotellaceae</taxon>
        <taxon>Prevotella</taxon>
    </lineage>
</organism>
<dbReference type="CDD" id="cd00761">
    <property type="entry name" value="Glyco_tranf_GTA_type"/>
    <property type="match status" value="1"/>
</dbReference>
<keyword evidence="2" id="KW-0808">Transferase</keyword>
<evidence type="ECO:0000313" key="3">
    <source>
        <dbReference type="Proteomes" id="UP000032046"/>
    </source>
</evidence>
<dbReference type="EMBL" id="JXQK01000053">
    <property type="protein sequence ID" value="KIP62515.1"/>
    <property type="molecule type" value="Genomic_DNA"/>
</dbReference>
<dbReference type="Gene3D" id="3.90.550.10">
    <property type="entry name" value="Spore Coat Polysaccharide Biosynthesis Protein SpsA, Chain A"/>
    <property type="match status" value="1"/>
</dbReference>
<evidence type="ECO:0000313" key="2">
    <source>
        <dbReference type="EMBL" id="KIP62515.1"/>
    </source>
</evidence>
<proteinExistence type="predicted"/>
<dbReference type="Proteomes" id="UP000032046">
    <property type="component" value="Unassembled WGS sequence"/>
</dbReference>
<dbReference type="PANTHER" id="PTHR22916:SF3">
    <property type="entry name" value="UDP-GLCNAC:BETAGAL BETA-1,3-N-ACETYLGLUCOSAMINYLTRANSFERASE-LIKE PROTEIN 1"/>
    <property type="match status" value="1"/>
</dbReference>
<evidence type="ECO:0000259" key="1">
    <source>
        <dbReference type="Pfam" id="PF00535"/>
    </source>
</evidence>
<keyword evidence="3" id="KW-1185">Reference proteome</keyword>
<dbReference type="RefSeq" id="WP_042519148.1">
    <property type="nucleotide sequence ID" value="NZ_JXQK01000053.1"/>
</dbReference>
<dbReference type="PANTHER" id="PTHR22916">
    <property type="entry name" value="GLYCOSYLTRANSFERASE"/>
    <property type="match status" value="1"/>
</dbReference>
<name>A0A0D0HCU9_9BACT</name>
<dbReference type="STRING" id="1602171.ST44_06825"/>